<dbReference type="Gene3D" id="3.40.50.150">
    <property type="entry name" value="Vaccinia Virus protein VP39"/>
    <property type="match status" value="1"/>
</dbReference>
<dbReference type="Proteomes" id="UP001164746">
    <property type="component" value="Chromosome 2"/>
</dbReference>
<dbReference type="PANTHER" id="PTHR43591:SF101">
    <property type="entry name" value="METHYLTRANSFERASE-LIKE PROTEIN 27"/>
    <property type="match status" value="1"/>
</dbReference>
<dbReference type="Pfam" id="PF13649">
    <property type="entry name" value="Methyltransf_25"/>
    <property type="match status" value="1"/>
</dbReference>
<gene>
    <name evidence="2" type="ORF">MAR_028269</name>
    <name evidence="3" type="ORF">MAR_028352</name>
</gene>
<protein>
    <submittedName>
        <fullName evidence="2">MET27-like protein</fullName>
    </submittedName>
</protein>
<proteinExistence type="predicted"/>
<dbReference type="EMBL" id="CP111013">
    <property type="protein sequence ID" value="WAQ95579.1"/>
    <property type="molecule type" value="Genomic_DNA"/>
</dbReference>
<dbReference type="SUPFAM" id="SSF53335">
    <property type="entry name" value="S-adenosyl-L-methionine-dependent methyltransferases"/>
    <property type="match status" value="1"/>
</dbReference>
<evidence type="ECO:0000313" key="4">
    <source>
        <dbReference type="Proteomes" id="UP001164746"/>
    </source>
</evidence>
<keyword evidence="4" id="KW-1185">Reference proteome</keyword>
<dbReference type="CDD" id="cd02440">
    <property type="entry name" value="AdoMet_MTases"/>
    <property type="match status" value="1"/>
</dbReference>
<dbReference type="InterPro" id="IPR029063">
    <property type="entry name" value="SAM-dependent_MTases_sf"/>
</dbReference>
<dbReference type="EMBL" id="CP111013">
    <property type="protein sequence ID" value="WAQ95662.1"/>
    <property type="molecule type" value="Genomic_DNA"/>
</dbReference>
<evidence type="ECO:0000313" key="3">
    <source>
        <dbReference type="EMBL" id="WAQ95662.1"/>
    </source>
</evidence>
<sequence length="234" mass="26217">MAHETLKKIETEYHTDDVLAYKANYEAFKGGLTKHEVAQYYNKWAETGEYDAHLNENRYCGPESCARSLATYYPDNERAHARILDVAAGTGRLGAELHNLGFRQIEALDPSTGMLAKAKDRNVYTHFYNDFIGVDHPVPVDDGTFDGLAVSGGFGEGHIPCTALQEMIRVVRTGGMICIAMREEYLIYVSEYKGSLEQLMTELESAGKWKLEAKDTIPNYAFGLPGVIFQFRVL</sequence>
<accession>A0ABY7DD68</accession>
<reference evidence="2" key="1">
    <citation type="submission" date="2022-11" db="EMBL/GenBank/DDBJ databases">
        <title>Centuries of genome instability and evolution in soft-shell clam transmissible cancer (bioRxiv).</title>
        <authorList>
            <person name="Hart S.F.M."/>
            <person name="Yonemitsu M.A."/>
            <person name="Giersch R.M."/>
            <person name="Beal B.F."/>
            <person name="Arriagada G."/>
            <person name="Davis B.W."/>
            <person name="Ostrander E.A."/>
            <person name="Goff S.P."/>
            <person name="Metzger M.J."/>
        </authorList>
    </citation>
    <scope>NUCLEOTIDE SEQUENCE</scope>
    <source>
        <strain evidence="2">MELC-2E11</strain>
        <tissue evidence="2">Siphon/mantle</tissue>
    </source>
</reference>
<name>A0ABY7DD68_MYAAR</name>
<dbReference type="InterPro" id="IPR041698">
    <property type="entry name" value="Methyltransf_25"/>
</dbReference>
<evidence type="ECO:0000259" key="1">
    <source>
        <dbReference type="Pfam" id="PF13649"/>
    </source>
</evidence>
<feature type="domain" description="Methyltransferase" evidence="1">
    <location>
        <begin position="83"/>
        <end position="175"/>
    </location>
</feature>
<organism evidence="2 4">
    <name type="scientific">Mya arenaria</name>
    <name type="common">Soft-shell clam</name>
    <dbReference type="NCBI Taxonomy" id="6604"/>
    <lineage>
        <taxon>Eukaryota</taxon>
        <taxon>Metazoa</taxon>
        <taxon>Spiralia</taxon>
        <taxon>Lophotrochozoa</taxon>
        <taxon>Mollusca</taxon>
        <taxon>Bivalvia</taxon>
        <taxon>Autobranchia</taxon>
        <taxon>Heteroconchia</taxon>
        <taxon>Euheterodonta</taxon>
        <taxon>Imparidentia</taxon>
        <taxon>Neoheterodontei</taxon>
        <taxon>Myida</taxon>
        <taxon>Myoidea</taxon>
        <taxon>Myidae</taxon>
        <taxon>Mya</taxon>
    </lineage>
</organism>
<evidence type="ECO:0000313" key="2">
    <source>
        <dbReference type="EMBL" id="WAQ95579.1"/>
    </source>
</evidence>
<dbReference type="PANTHER" id="PTHR43591">
    <property type="entry name" value="METHYLTRANSFERASE"/>
    <property type="match status" value="1"/>
</dbReference>